<evidence type="ECO:0000313" key="12">
    <source>
        <dbReference type="Proteomes" id="UP000611640"/>
    </source>
</evidence>
<keyword evidence="12" id="KW-1185">Reference proteome</keyword>
<dbReference type="KEGG" id="atl:Athai_67400"/>
<evidence type="ECO:0000313" key="11">
    <source>
        <dbReference type="EMBL" id="BCJ39237.1"/>
    </source>
</evidence>
<keyword evidence="3" id="KW-0808">Transferase</keyword>
<keyword evidence="6 9" id="KW-0472">Membrane</keyword>
<dbReference type="InterPro" id="IPR036526">
    <property type="entry name" value="C-N_Hydrolase_sf"/>
</dbReference>
<feature type="domain" description="CN hydrolase" evidence="10">
    <location>
        <begin position="224"/>
        <end position="444"/>
    </location>
</feature>
<feature type="transmembrane region" description="Helical" evidence="9">
    <location>
        <begin position="117"/>
        <end position="137"/>
    </location>
</feature>
<evidence type="ECO:0000256" key="1">
    <source>
        <dbReference type="ARBA" id="ARBA00004651"/>
    </source>
</evidence>
<dbReference type="Proteomes" id="UP000611640">
    <property type="component" value="Chromosome"/>
</dbReference>
<dbReference type="Pfam" id="PF00795">
    <property type="entry name" value="CN_hydrolase"/>
    <property type="match status" value="1"/>
</dbReference>
<reference evidence="11 12" key="1">
    <citation type="submission" date="2020-08" db="EMBL/GenBank/DDBJ databases">
        <title>Whole genome shotgun sequence of Actinocatenispora thailandica NBRC 105041.</title>
        <authorList>
            <person name="Komaki H."/>
            <person name="Tamura T."/>
        </authorList>
    </citation>
    <scope>NUCLEOTIDE SEQUENCE [LARGE SCALE GENOMIC DNA]</scope>
    <source>
        <strain evidence="11 12">NBRC 105041</strain>
    </source>
</reference>
<feature type="transmembrane region" description="Helical" evidence="9">
    <location>
        <begin position="190"/>
        <end position="209"/>
    </location>
</feature>
<evidence type="ECO:0000256" key="8">
    <source>
        <dbReference type="SAM" id="MobiDB-lite"/>
    </source>
</evidence>
<evidence type="ECO:0000259" key="10">
    <source>
        <dbReference type="PROSITE" id="PS50263"/>
    </source>
</evidence>
<gene>
    <name evidence="11" type="ORF">Athai_67400</name>
</gene>
<protein>
    <recommendedName>
        <fullName evidence="10">CN hydrolase domain-containing protein</fullName>
    </recommendedName>
</protein>
<evidence type="ECO:0000256" key="3">
    <source>
        <dbReference type="ARBA" id="ARBA00022679"/>
    </source>
</evidence>
<accession>A0A7R7DWL9</accession>
<proteinExistence type="predicted"/>
<dbReference type="GO" id="GO:0016410">
    <property type="term" value="F:N-acyltransferase activity"/>
    <property type="evidence" value="ECO:0007669"/>
    <property type="project" value="InterPro"/>
</dbReference>
<feature type="compositionally biased region" description="Low complexity" evidence="8">
    <location>
        <begin position="480"/>
        <end position="494"/>
    </location>
</feature>
<evidence type="ECO:0000256" key="9">
    <source>
        <dbReference type="SAM" id="Phobius"/>
    </source>
</evidence>
<dbReference type="AlphaFoldDB" id="A0A7R7DWL9"/>
<comment type="subcellular location">
    <subcellularLocation>
        <location evidence="1">Cell membrane</location>
        <topology evidence="1">Multi-pass membrane protein</topology>
    </subcellularLocation>
</comment>
<dbReference type="EMBL" id="AP023355">
    <property type="protein sequence ID" value="BCJ39237.1"/>
    <property type="molecule type" value="Genomic_DNA"/>
</dbReference>
<keyword evidence="2" id="KW-1003">Cell membrane</keyword>
<dbReference type="PANTHER" id="PTHR38686">
    <property type="entry name" value="APOLIPOPROTEIN N-ACYLTRANSFERASE"/>
    <property type="match status" value="1"/>
</dbReference>
<dbReference type="SUPFAM" id="SSF56317">
    <property type="entry name" value="Carbon-nitrogen hydrolase"/>
    <property type="match status" value="1"/>
</dbReference>
<evidence type="ECO:0000256" key="7">
    <source>
        <dbReference type="ARBA" id="ARBA00023315"/>
    </source>
</evidence>
<feature type="transmembrane region" description="Helical" evidence="9">
    <location>
        <begin position="157"/>
        <end position="183"/>
    </location>
</feature>
<dbReference type="Gene3D" id="3.60.110.10">
    <property type="entry name" value="Carbon-nitrogen hydrolase"/>
    <property type="match status" value="1"/>
</dbReference>
<keyword evidence="7" id="KW-0012">Acyltransferase</keyword>
<dbReference type="RefSeq" id="WP_203965139.1">
    <property type="nucleotide sequence ID" value="NZ_AP023355.1"/>
</dbReference>
<evidence type="ECO:0000256" key="5">
    <source>
        <dbReference type="ARBA" id="ARBA00022989"/>
    </source>
</evidence>
<dbReference type="InterPro" id="IPR004563">
    <property type="entry name" value="Apolipo_AcylTrfase"/>
</dbReference>
<evidence type="ECO:0000256" key="4">
    <source>
        <dbReference type="ARBA" id="ARBA00022692"/>
    </source>
</evidence>
<dbReference type="GO" id="GO:0005886">
    <property type="term" value="C:plasma membrane"/>
    <property type="evidence" value="ECO:0007669"/>
    <property type="project" value="UniProtKB-SubCell"/>
</dbReference>
<name>A0A7R7DWL9_9ACTN</name>
<dbReference type="PROSITE" id="PS50263">
    <property type="entry name" value="CN_HYDROLASE"/>
    <property type="match status" value="1"/>
</dbReference>
<dbReference type="Pfam" id="PF20154">
    <property type="entry name" value="LNT_N"/>
    <property type="match status" value="1"/>
</dbReference>
<sequence length="517" mass="53449">MASPDERSIGRSAVLALVAAASSGALGYLGTGLHPVAALTWLVPLPVLLAAPRLRWPWALGATAAGWIAAQSTLWSYFAHQLRMPPGILVAVLAFYPLLAVAAVGLFRVLLRRGRPVAAALAVPAVWAAGEYLLSIAQPHGAWLSLAYTQAGLRPVVQVASLTGAWGVTFLVTGVPAVIAALAAPAVPRLRLAVAATVLLLLTAGYTTYRLAAAPPANRVRVAVLGGPVDGEPTPDSAAGRALLSRYTRQIAAAAAAGARVAVLPEKVFDTTPRTWPLVAGPLARLARRRHVDIVVGAVARRGGTATNVAVAFPADGAAPVSYSKRHLIPGLETDEVQPGHGPLRRVPGTRYGLIVCKDLDFPDLVRDNRNHGASVLLAPAWDLGGDGWLHSRMAVLRGVESGLWIARAGRYGRLTVSDPTGRVVAEADATARPDAVLVAAVATGATPTPYARVGDWFAWLCAAAAVALLAVALRGRRNAGPARRAGREPSGARLTGSAGPGTPAAPVARDCPGPSW</sequence>
<feature type="transmembrane region" description="Helical" evidence="9">
    <location>
        <begin position="84"/>
        <end position="110"/>
    </location>
</feature>
<evidence type="ECO:0000256" key="6">
    <source>
        <dbReference type="ARBA" id="ARBA00023136"/>
    </source>
</evidence>
<dbReference type="PANTHER" id="PTHR38686:SF1">
    <property type="entry name" value="APOLIPOPROTEIN N-ACYLTRANSFERASE"/>
    <property type="match status" value="1"/>
</dbReference>
<keyword evidence="4 9" id="KW-0812">Transmembrane</keyword>
<keyword evidence="5 9" id="KW-1133">Transmembrane helix</keyword>
<feature type="transmembrane region" description="Helical" evidence="9">
    <location>
        <begin position="457"/>
        <end position="474"/>
    </location>
</feature>
<feature type="region of interest" description="Disordered" evidence="8">
    <location>
        <begin position="480"/>
        <end position="517"/>
    </location>
</feature>
<dbReference type="InterPro" id="IPR045378">
    <property type="entry name" value="LNT_N"/>
</dbReference>
<evidence type="ECO:0000256" key="2">
    <source>
        <dbReference type="ARBA" id="ARBA00022475"/>
    </source>
</evidence>
<dbReference type="GO" id="GO:0042158">
    <property type="term" value="P:lipoprotein biosynthetic process"/>
    <property type="evidence" value="ECO:0007669"/>
    <property type="project" value="InterPro"/>
</dbReference>
<organism evidence="11 12">
    <name type="scientific">Actinocatenispora thailandica</name>
    <dbReference type="NCBI Taxonomy" id="227318"/>
    <lineage>
        <taxon>Bacteria</taxon>
        <taxon>Bacillati</taxon>
        <taxon>Actinomycetota</taxon>
        <taxon>Actinomycetes</taxon>
        <taxon>Micromonosporales</taxon>
        <taxon>Micromonosporaceae</taxon>
        <taxon>Actinocatenispora</taxon>
    </lineage>
</organism>
<dbReference type="InterPro" id="IPR003010">
    <property type="entry name" value="C-N_Hydrolase"/>
</dbReference>
<feature type="transmembrane region" description="Helical" evidence="9">
    <location>
        <begin position="58"/>
        <end position="78"/>
    </location>
</feature>
<feature type="transmembrane region" description="Helical" evidence="9">
    <location>
        <begin position="35"/>
        <end position="51"/>
    </location>
</feature>